<dbReference type="EMBL" id="VTPC01091072">
    <property type="protein sequence ID" value="KAF2879792.1"/>
    <property type="molecule type" value="Genomic_DNA"/>
</dbReference>
<feature type="non-terminal residue" evidence="11">
    <location>
        <position position="213"/>
    </location>
</feature>
<dbReference type="GO" id="GO:0007165">
    <property type="term" value="P:signal transduction"/>
    <property type="evidence" value="ECO:0007669"/>
    <property type="project" value="UniProtKB-KW"/>
</dbReference>
<evidence type="ECO:0000313" key="12">
    <source>
        <dbReference type="Proteomes" id="UP000801492"/>
    </source>
</evidence>
<evidence type="ECO:0000256" key="6">
    <source>
        <dbReference type="ARBA" id="ARBA00022989"/>
    </source>
</evidence>
<organism evidence="11 12">
    <name type="scientific">Ignelater luminosus</name>
    <name type="common">Cucubano</name>
    <name type="synonym">Pyrophorus luminosus</name>
    <dbReference type="NCBI Taxonomy" id="2038154"/>
    <lineage>
        <taxon>Eukaryota</taxon>
        <taxon>Metazoa</taxon>
        <taxon>Ecdysozoa</taxon>
        <taxon>Arthropoda</taxon>
        <taxon>Hexapoda</taxon>
        <taxon>Insecta</taxon>
        <taxon>Pterygota</taxon>
        <taxon>Neoptera</taxon>
        <taxon>Endopterygota</taxon>
        <taxon>Coleoptera</taxon>
        <taxon>Polyphaga</taxon>
        <taxon>Elateriformia</taxon>
        <taxon>Elateroidea</taxon>
        <taxon>Elateridae</taxon>
        <taxon>Agrypninae</taxon>
        <taxon>Pyrophorini</taxon>
        <taxon>Ignelater</taxon>
    </lineage>
</organism>
<keyword evidence="6 10" id="KW-1133">Transmembrane helix</keyword>
<keyword evidence="8" id="KW-0675">Receptor</keyword>
<evidence type="ECO:0000256" key="4">
    <source>
        <dbReference type="ARBA" id="ARBA00022692"/>
    </source>
</evidence>
<evidence type="ECO:0000313" key="11">
    <source>
        <dbReference type="EMBL" id="KAF2879792.1"/>
    </source>
</evidence>
<evidence type="ECO:0000256" key="2">
    <source>
        <dbReference type="ARBA" id="ARBA00022475"/>
    </source>
</evidence>
<sequence>METLEKKPFLPNANRGSDEENLTKECLYLSNIQINANGLLTTICLIVSIGLTAIQRIRSDNYWDWVLPYGSVTVVNITYSPNFEMIYIYQIFCTCGCGACYVIVDMTTVTLLVHVTYQLKMLQNSIANIINLSYKDMLKDSKQSAVRTVNTNQANALVIPWKYLQKRLKQVVEYHISIIEVSEYYEDIFSGLFLISFASSLGTISLMIYHVSQ</sequence>
<evidence type="ECO:0000256" key="7">
    <source>
        <dbReference type="ARBA" id="ARBA00023136"/>
    </source>
</evidence>
<evidence type="ECO:0000256" key="8">
    <source>
        <dbReference type="ARBA" id="ARBA00023170"/>
    </source>
</evidence>
<comment type="caution">
    <text evidence="11">The sequence shown here is derived from an EMBL/GenBank/DDBJ whole genome shotgun (WGS) entry which is preliminary data.</text>
</comment>
<keyword evidence="4 10" id="KW-0812">Transmembrane</keyword>
<reference evidence="11" key="1">
    <citation type="submission" date="2019-08" db="EMBL/GenBank/DDBJ databases">
        <title>The genome of the North American firefly Photinus pyralis.</title>
        <authorList>
            <consortium name="Photinus pyralis genome working group"/>
            <person name="Fallon T.R."/>
            <person name="Sander Lower S.E."/>
            <person name="Weng J.-K."/>
        </authorList>
    </citation>
    <scope>NUCLEOTIDE SEQUENCE</scope>
    <source>
        <strain evidence="11">TRF0915ILg1</strain>
        <tissue evidence="11">Whole body</tissue>
    </source>
</reference>
<dbReference type="Pfam" id="PF02949">
    <property type="entry name" value="7tm_6"/>
    <property type="match status" value="1"/>
</dbReference>
<feature type="transmembrane region" description="Helical" evidence="10">
    <location>
        <begin position="86"/>
        <end position="104"/>
    </location>
</feature>
<accession>A0A8K0FXE5</accession>
<keyword evidence="12" id="KW-1185">Reference proteome</keyword>
<keyword evidence="5" id="KW-0552">Olfaction</keyword>
<keyword evidence="7 10" id="KW-0472">Membrane</keyword>
<keyword evidence="9" id="KW-0807">Transducer</keyword>
<dbReference type="AlphaFoldDB" id="A0A8K0FXE5"/>
<dbReference type="GO" id="GO:0005886">
    <property type="term" value="C:plasma membrane"/>
    <property type="evidence" value="ECO:0007669"/>
    <property type="project" value="UniProtKB-SubCell"/>
</dbReference>
<dbReference type="OrthoDB" id="6661390at2759"/>
<protein>
    <submittedName>
        <fullName evidence="11">Uncharacterized protein</fullName>
    </submittedName>
</protein>
<evidence type="ECO:0000256" key="9">
    <source>
        <dbReference type="ARBA" id="ARBA00023224"/>
    </source>
</evidence>
<evidence type="ECO:0000256" key="10">
    <source>
        <dbReference type="SAM" id="Phobius"/>
    </source>
</evidence>
<dbReference type="InterPro" id="IPR004117">
    <property type="entry name" value="7tm6_olfct_rcpt"/>
</dbReference>
<evidence type="ECO:0000256" key="5">
    <source>
        <dbReference type="ARBA" id="ARBA00022725"/>
    </source>
</evidence>
<dbReference type="GO" id="GO:0005549">
    <property type="term" value="F:odorant binding"/>
    <property type="evidence" value="ECO:0007669"/>
    <property type="project" value="InterPro"/>
</dbReference>
<dbReference type="Proteomes" id="UP000801492">
    <property type="component" value="Unassembled WGS sequence"/>
</dbReference>
<comment type="subcellular location">
    <subcellularLocation>
        <location evidence="1">Cell membrane</location>
        <topology evidence="1">Multi-pass membrane protein</topology>
    </subcellularLocation>
</comment>
<keyword evidence="3" id="KW-0716">Sensory transduction</keyword>
<dbReference type="PANTHER" id="PTHR21137:SF35">
    <property type="entry name" value="ODORANT RECEPTOR 19A-RELATED"/>
    <property type="match status" value="1"/>
</dbReference>
<feature type="transmembrane region" description="Helical" evidence="10">
    <location>
        <begin position="34"/>
        <end position="54"/>
    </location>
</feature>
<dbReference type="PANTHER" id="PTHR21137">
    <property type="entry name" value="ODORANT RECEPTOR"/>
    <property type="match status" value="1"/>
</dbReference>
<evidence type="ECO:0000256" key="1">
    <source>
        <dbReference type="ARBA" id="ARBA00004651"/>
    </source>
</evidence>
<gene>
    <name evidence="11" type="ORF">ILUMI_26384</name>
</gene>
<keyword evidence="2" id="KW-1003">Cell membrane</keyword>
<dbReference type="GO" id="GO:0004984">
    <property type="term" value="F:olfactory receptor activity"/>
    <property type="evidence" value="ECO:0007669"/>
    <property type="project" value="InterPro"/>
</dbReference>
<evidence type="ECO:0000256" key="3">
    <source>
        <dbReference type="ARBA" id="ARBA00022606"/>
    </source>
</evidence>
<proteinExistence type="predicted"/>
<feature type="transmembrane region" description="Helical" evidence="10">
    <location>
        <begin position="188"/>
        <end position="209"/>
    </location>
</feature>
<name>A0A8K0FXE5_IGNLU</name>